<reference evidence="1 2" key="1">
    <citation type="submission" date="2019-11" db="EMBL/GenBank/DDBJ databases">
        <title>Whole-genome sequence of a Rhodoblastus acidophilus DSM 142.</title>
        <authorList>
            <person name="Kyndt J.A."/>
            <person name="Meyer T.E."/>
        </authorList>
    </citation>
    <scope>NUCLEOTIDE SEQUENCE [LARGE SCALE GENOMIC DNA]</scope>
    <source>
        <strain evidence="1 2">DSM 142</strain>
    </source>
</reference>
<comment type="caution">
    <text evidence="1">The sequence shown here is derived from an EMBL/GenBank/DDBJ whole genome shotgun (WGS) entry which is preliminary data.</text>
</comment>
<dbReference type="AlphaFoldDB" id="A0A6N8DRI9"/>
<gene>
    <name evidence="1" type="ORF">GJ654_12420</name>
</gene>
<dbReference type="RefSeq" id="WP_155446466.1">
    <property type="nucleotide sequence ID" value="NZ_JAOQNR010000012.1"/>
</dbReference>
<dbReference type="EMBL" id="WNKS01000010">
    <property type="protein sequence ID" value="MTV31791.1"/>
    <property type="molecule type" value="Genomic_DNA"/>
</dbReference>
<evidence type="ECO:0000313" key="2">
    <source>
        <dbReference type="Proteomes" id="UP000439113"/>
    </source>
</evidence>
<evidence type="ECO:0000313" key="1">
    <source>
        <dbReference type="EMBL" id="MTV31791.1"/>
    </source>
</evidence>
<evidence type="ECO:0008006" key="3">
    <source>
        <dbReference type="Google" id="ProtNLM"/>
    </source>
</evidence>
<dbReference type="Gene3D" id="1.10.287.950">
    <property type="entry name" value="Methyl-accepting chemotaxis protein"/>
    <property type="match status" value="1"/>
</dbReference>
<name>A0A6N8DRI9_RHOAC</name>
<proteinExistence type="predicted"/>
<accession>A0A6N8DRI9</accession>
<sequence>MTAVQSASDEARRAIGEIEETIEHVDQFSSAISAAVVQQGEATDEIARSIVVASQGSEQLATSVGQVHRSTEDTQMSADAVGEVARDLARLSELLSRNIEGFLSGIDMNIGERAA</sequence>
<dbReference type="OrthoDB" id="8320983at2"/>
<organism evidence="1 2">
    <name type="scientific">Rhodoblastus acidophilus</name>
    <name type="common">Rhodopseudomonas acidophila</name>
    <dbReference type="NCBI Taxonomy" id="1074"/>
    <lineage>
        <taxon>Bacteria</taxon>
        <taxon>Pseudomonadati</taxon>
        <taxon>Pseudomonadota</taxon>
        <taxon>Alphaproteobacteria</taxon>
        <taxon>Hyphomicrobiales</taxon>
        <taxon>Rhodoblastaceae</taxon>
        <taxon>Rhodoblastus</taxon>
    </lineage>
</organism>
<dbReference type="Proteomes" id="UP000439113">
    <property type="component" value="Unassembled WGS sequence"/>
</dbReference>
<protein>
    <recommendedName>
        <fullName evidence="3">Methyl-accepting chemotaxis protein</fullName>
    </recommendedName>
</protein>
<dbReference type="SUPFAM" id="SSF58104">
    <property type="entry name" value="Methyl-accepting chemotaxis protein (MCP) signaling domain"/>
    <property type="match status" value="1"/>
</dbReference>